<dbReference type="AlphaFoldDB" id="A0A2W4YUV3"/>
<accession>A0A2W4YUV3</accession>
<gene>
    <name evidence="2" type="ORF">DCF15_20005</name>
</gene>
<dbReference type="EMBL" id="QBMP01000300">
    <property type="protein sequence ID" value="PZO46658.1"/>
    <property type="molecule type" value="Genomic_DNA"/>
</dbReference>
<organism evidence="2 3">
    <name type="scientific">Phormidesmis priestleyi</name>
    <dbReference type="NCBI Taxonomy" id="268141"/>
    <lineage>
        <taxon>Bacteria</taxon>
        <taxon>Bacillati</taxon>
        <taxon>Cyanobacteriota</taxon>
        <taxon>Cyanophyceae</taxon>
        <taxon>Leptolyngbyales</taxon>
        <taxon>Leptolyngbyaceae</taxon>
        <taxon>Phormidesmis</taxon>
    </lineage>
</organism>
<evidence type="ECO:0000313" key="3">
    <source>
        <dbReference type="Proteomes" id="UP000249794"/>
    </source>
</evidence>
<protein>
    <submittedName>
        <fullName evidence="2">Uncharacterized protein</fullName>
    </submittedName>
</protein>
<comment type="caution">
    <text evidence="2">The sequence shown here is derived from an EMBL/GenBank/DDBJ whole genome shotgun (WGS) entry which is preliminary data.</text>
</comment>
<evidence type="ECO:0000256" key="1">
    <source>
        <dbReference type="SAM" id="MobiDB-lite"/>
    </source>
</evidence>
<feature type="region of interest" description="Disordered" evidence="1">
    <location>
        <begin position="77"/>
        <end position="98"/>
    </location>
</feature>
<name>A0A2W4YUV3_9CYAN</name>
<sequence>MTQRKPIIAARRTDHLEALLQKLWTLRPVYKDKQAFTIAAGVAALIREIEYMDRSRGTVGPAAVPEVDTEVEAELDAHSDGADALTDDQKAHLEAVQQ</sequence>
<dbReference type="Proteomes" id="UP000249794">
    <property type="component" value="Unassembled WGS sequence"/>
</dbReference>
<proteinExistence type="predicted"/>
<reference evidence="2 3" key="2">
    <citation type="submission" date="2018-06" db="EMBL/GenBank/DDBJ databases">
        <title>Metagenomic assembly of (sub)arctic Cyanobacteria and their associated microbiome from non-axenic cultures.</title>
        <authorList>
            <person name="Baurain D."/>
        </authorList>
    </citation>
    <scope>NUCLEOTIDE SEQUENCE [LARGE SCALE GENOMIC DNA]</scope>
    <source>
        <strain evidence="2">ULC027bin1</strain>
    </source>
</reference>
<reference evidence="3" key="1">
    <citation type="submission" date="2018-04" db="EMBL/GenBank/DDBJ databases">
        <authorList>
            <person name="Cornet L."/>
        </authorList>
    </citation>
    <scope>NUCLEOTIDE SEQUENCE [LARGE SCALE GENOMIC DNA]</scope>
</reference>
<evidence type="ECO:0000313" key="2">
    <source>
        <dbReference type="EMBL" id="PZO46658.1"/>
    </source>
</evidence>